<dbReference type="EMBL" id="LCEK01000063">
    <property type="protein sequence ID" value="KKS70267.1"/>
    <property type="molecule type" value="Genomic_DNA"/>
</dbReference>
<evidence type="ECO:0000313" key="2">
    <source>
        <dbReference type="Proteomes" id="UP000033867"/>
    </source>
</evidence>
<accession>A0A0G1BAH5</accession>
<comment type="caution">
    <text evidence="1">The sequence shown here is derived from an EMBL/GenBank/DDBJ whole genome shotgun (WGS) entry which is preliminary data.</text>
</comment>
<sequence>MDILYTWDMSLPVPKEPKEIKEWIKSLRDQTFHGPGVNWDSLAIWAFNKLPQYLWNEWKDELKPRGLTWQKFLKLLKTRTDIFLYWYKGVYSWEQLIKDLTALIDGPLGEDIVQKK</sequence>
<dbReference type="AlphaFoldDB" id="A0A0G1BAH5"/>
<gene>
    <name evidence="1" type="ORF">UV42_C0063G0002</name>
</gene>
<organism evidence="1 2">
    <name type="scientific">Candidatus Magasanikbacteria bacterium GW2011_GWE2_42_7</name>
    <dbReference type="NCBI Taxonomy" id="1619052"/>
    <lineage>
        <taxon>Bacteria</taxon>
        <taxon>Candidatus Magasanikiibacteriota</taxon>
    </lineage>
</organism>
<protein>
    <submittedName>
        <fullName evidence="1">Uncharacterized protein</fullName>
    </submittedName>
</protein>
<proteinExistence type="predicted"/>
<evidence type="ECO:0000313" key="1">
    <source>
        <dbReference type="EMBL" id="KKS70267.1"/>
    </source>
</evidence>
<dbReference type="Proteomes" id="UP000033867">
    <property type="component" value="Unassembled WGS sequence"/>
</dbReference>
<name>A0A0G1BAH5_9BACT</name>
<reference evidence="1 2" key="1">
    <citation type="journal article" date="2015" name="Nature">
        <title>rRNA introns, odd ribosomes, and small enigmatic genomes across a large radiation of phyla.</title>
        <authorList>
            <person name="Brown C.T."/>
            <person name="Hug L.A."/>
            <person name="Thomas B.C."/>
            <person name="Sharon I."/>
            <person name="Castelle C.J."/>
            <person name="Singh A."/>
            <person name="Wilkins M.J."/>
            <person name="Williams K.H."/>
            <person name="Banfield J.F."/>
        </authorList>
    </citation>
    <scope>NUCLEOTIDE SEQUENCE [LARGE SCALE GENOMIC DNA]</scope>
</reference>